<protein>
    <submittedName>
        <fullName evidence="5">Serine/threonine-protein kinase HipA</fullName>
        <ecNumber evidence="5">2.7.11.1</ecNumber>
    </submittedName>
</protein>
<dbReference type="GO" id="GO:0004674">
    <property type="term" value="F:protein serine/threonine kinase activity"/>
    <property type="evidence" value="ECO:0007669"/>
    <property type="project" value="UniProtKB-EC"/>
</dbReference>
<evidence type="ECO:0000259" key="4">
    <source>
        <dbReference type="Pfam" id="PF07804"/>
    </source>
</evidence>
<evidence type="ECO:0000313" key="6">
    <source>
        <dbReference type="Proteomes" id="UP001523550"/>
    </source>
</evidence>
<evidence type="ECO:0000313" key="5">
    <source>
        <dbReference type="EMBL" id="MCP1727906.1"/>
    </source>
</evidence>
<dbReference type="Gene3D" id="1.10.1070.20">
    <property type="match status" value="1"/>
</dbReference>
<evidence type="ECO:0000256" key="1">
    <source>
        <dbReference type="ARBA" id="ARBA00010164"/>
    </source>
</evidence>
<dbReference type="PANTHER" id="PTHR37419">
    <property type="entry name" value="SERINE/THREONINE-PROTEIN KINASE TOXIN HIPA"/>
    <property type="match status" value="1"/>
</dbReference>
<dbReference type="EC" id="2.7.11.1" evidence="5"/>
<keyword evidence="3 5" id="KW-0418">Kinase</keyword>
<evidence type="ECO:0000256" key="3">
    <source>
        <dbReference type="ARBA" id="ARBA00022777"/>
    </source>
</evidence>
<gene>
    <name evidence="5" type="ORF">J2T60_001906</name>
</gene>
<comment type="caution">
    <text evidence="5">The sequence shown here is derived from an EMBL/GenBank/DDBJ whole genome shotgun (WGS) entry which is preliminary data.</text>
</comment>
<proteinExistence type="inferred from homology"/>
<dbReference type="EMBL" id="JALJYF010000002">
    <property type="protein sequence ID" value="MCP1727906.1"/>
    <property type="molecule type" value="Genomic_DNA"/>
</dbReference>
<dbReference type="PANTHER" id="PTHR37419:SF8">
    <property type="entry name" value="TOXIN YJJJ"/>
    <property type="match status" value="1"/>
</dbReference>
<organism evidence="5 6">
    <name type="scientific">Natronospira proteinivora</name>
    <dbReference type="NCBI Taxonomy" id="1807133"/>
    <lineage>
        <taxon>Bacteria</taxon>
        <taxon>Pseudomonadati</taxon>
        <taxon>Pseudomonadota</taxon>
        <taxon>Gammaproteobacteria</taxon>
        <taxon>Natronospirales</taxon>
        <taxon>Natronospiraceae</taxon>
        <taxon>Natronospira</taxon>
    </lineage>
</organism>
<sequence length="412" mass="45764">MSTANRLEAYTLWLALPDGHCRPVAEFLLETDPRGRHRRSGLRYLPAWLDAPEAFPLNPVHAPLQTEPREWLGPELPAVLDEVLPGQWERQLLRHAWNQSNTLRDPGDLHAVLSAPRSSFRLGAMEILPGNAQPPALNSPLSLSDLEALILDARAVEAEAFPEAAALKRLRQGSSAGGARPKALIQDGGQPWLAKFNRADDPFNHVRAEALCLNLAERAGLQIPAHRVMRIGELEALLLHRFDVNEAGGRYHMLSANALLKDPETQADLAHPRYDDLVELIRHHGAEPARDLKRLYAQMLFNEAINNRDDHLRNFSFLQGEGGLHLSPAYDLVPSEALGSWPVLGFGHQVSLPRPGSDKALAAARHFGLPPTEAREVNEALRHAFSDLPQALQNLDLSPKDQALFKRLFWTP</sequence>
<comment type="similarity">
    <text evidence="1">Belongs to the HipA Ser/Thr kinase family.</text>
</comment>
<dbReference type="InterPro" id="IPR052028">
    <property type="entry name" value="HipA_Ser/Thr_kinase"/>
</dbReference>
<evidence type="ECO:0000256" key="2">
    <source>
        <dbReference type="ARBA" id="ARBA00022679"/>
    </source>
</evidence>
<dbReference type="RefSeq" id="WP_253448943.1">
    <property type="nucleotide sequence ID" value="NZ_JALJYF010000002.1"/>
</dbReference>
<dbReference type="Pfam" id="PF07804">
    <property type="entry name" value="HipA_C"/>
    <property type="match status" value="1"/>
</dbReference>
<accession>A0ABT1G9H9</accession>
<dbReference type="InterPro" id="IPR012893">
    <property type="entry name" value="HipA-like_C"/>
</dbReference>
<feature type="domain" description="HipA-like C-terminal" evidence="4">
    <location>
        <begin position="174"/>
        <end position="384"/>
    </location>
</feature>
<reference evidence="5 6" key="1">
    <citation type="submission" date="2022-03" db="EMBL/GenBank/DDBJ databases">
        <title>Genomic Encyclopedia of Type Strains, Phase III (KMG-III): the genomes of soil and plant-associated and newly described type strains.</title>
        <authorList>
            <person name="Whitman W."/>
        </authorList>
    </citation>
    <scope>NUCLEOTIDE SEQUENCE [LARGE SCALE GENOMIC DNA]</scope>
    <source>
        <strain evidence="5 6">BSker1</strain>
    </source>
</reference>
<keyword evidence="2 5" id="KW-0808">Transferase</keyword>
<name>A0ABT1G9H9_9GAMM</name>
<dbReference type="Proteomes" id="UP001523550">
    <property type="component" value="Unassembled WGS sequence"/>
</dbReference>
<keyword evidence="6" id="KW-1185">Reference proteome</keyword>